<dbReference type="Proteomes" id="UP000613768">
    <property type="component" value="Unassembled WGS sequence"/>
</dbReference>
<dbReference type="InterPro" id="IPR036770">
    <property type="entry name" value="Ankyrin_rpt-contain_sf"/>
</dbReference>
<evidence type="ECO:0000313" key="5">
    <source>
        <dbReference type="Proteomes" id="UP000613768"/>
    </source>
</evidence>
<dbReference type="PROSITE" id="PS50297">
    <property type="entry name" value="ANK_REP_REGION"/>
    <property type="match status" value="1"/>
</dbReference>
<accession>A0AAW3ZCH7</accession>
<evidence type="ECO:0000256" key="1">
    <source>
        <dbReference type="ARBA" id="ARBA00022737"/>
    </source>
</evidence>
<dbReference type="InterPro" id="IPR002110">
    <property type="entry name" value="Ankyrin_rpt"/>
</dbReference>
<gene>
    <name evidence="4" type="ORF">IFO71_00090</name>
</gene>
<dbReference type="RefSeq" id="WP_192027482.1">
    <property type="nucleotide sequence ID" value="NZ_JACYTR010000001.1"/>
</dbReference>
<dbReference type="PROSITE" id="PS50088">
    <property type="entry name" value="ANK_REPEAT"/>
    <property type="match status" value="1"/>
</dbReference>
<keyword evidence="2 3" id="KW-0040">ANK repeat</keyword>
<organism evidence="4 5">
    <name type="scientific">Pseudomarimonas arenosa</name>
    <dbReference type="NCBI Taxonomy" id="2774145"/>
    <lineage>
        <taxon>Bacteria</taxon>
        <taxon>Pseudomonadati</taxon>
        <taxon>Pseudomonadota</taxon>
        <taxon>Gammaproteobacteria</taxon>
        <taxon>Lysobacterales</taxon>
        <taxon>Lysobacteraceae</taxon>
        <taxon>Pseudomarimonas</taxon>
    </lineage>
</organism>
<dbReference type="PANTHER" id="PTHR24171">
    <property type="entry name" value="ANKYRIN REPEAT DOMAIN-CONTAINING PROTEIN 39-RELATED"/>
    <property type="match status" value="1"/>
</dbReference>
<evidence type="ECO:0000313" key="4">
    <source>
        <dbReference type="EMBL" id="MBD8524130.1"/>
    </source>
</evidence>
<dbReference type="Gene3D" id="1.25.40.20">
    <property type="entry name" value="Ankyrin repeat-containing domain"/>
    <property type="match status" value="1"/>
</dbReference>
<name>A0AAW3ZCH7_9GAMM</name>
<reference evidence="4 5" key="1">
    <citation type="submission" date="2020-09" db="EMBL/GenBank/DDBJ databases">
        <title>Pseudoxanthomonas sp. CAU 1598 isolated from sand of Yaerae Beach.</title>
        <authorList>
            <person name="Kim W."/>
        </authorList>
    </citation>
    <scope>NUCLEOTIDE SEQUENCE [LARGE SCALE GENOMIC DNA]</scope>
    <source>
        <strain evidence="4 5">CAU 1598</strain>
    </source>
</reference>
<keyword evidence="5" id="KW-1185">Reference proteome</keyword>
<evidence type="ECO:0000256" key="3">
    <source>
        <dbReference type="PROSITE-ProRule" id="PRU00023"/>
    </source>
</evidence>
<dbReference type="EMBL" id="JACYTR010000001">
    <property type="protein sequence ID" value="MBD8524130.1"/>
    <property type="molecule type" value="Genomic_DNA"/>
</dbReference>
<dbReference type="Pfam" id="PF12796">
    <property type="entry name" value="Ank_2"/>
    <property type="match status" value="1"/>
</dbReference>
<comment type="caution">
    <text evidence="4">The sequence shown here is derived from an EMBL/GenBank/DDBJ whole genome shotgun (WGS) entry which is preliminary data.</text>
</comment>
<dbReference type="AlphaFoldDB" id="A0AAW3ZCH7"/>
<feature type="repeat" description="ANK" evidence="3">
    <location>
        <begin position="80"/>
        <end position="112"/>
    </location>
</feature>
<sequence>MLTLPPYSDVLLARALEALDQRDPDLRNSALRRALREGLSVDARSYGRPLVWIAAKRGFLDTIRLLAANHADLSAAAHGCGSTALHQAALNEDFGCVDMLLTLGANPGARDSGGRTPAEVARGEDVRLLIECAQMRATGQPVPWPGSELAA</sequence>
<evidence type="ECO:0000256" key="2">
    <source>
        <dbReference type="ARBA" id="ARBA00023043"/>
    </source>
</evidence>
<dbReference type="SUPFAM" id="SSF48403">
    <property type="entry name" value="Ankyrin repeat"/>
    <property type="match status" value="1"/>
</dbReference>
<dbReference type="SMART" id="SM00248">
    <property type="entry name" value="ANK"/>
    <property type="match status" value="2"/>
</dbReference>
<protein>
    <submittedName>
        <fullName evidence="4">Ankyrin repeat domain-containing protein</fullName>
    </submittedName>
</protein>
<keyword evidence="1" id="KW-0677">Repeat</keyword>
<proteinExistence type="predicted"/>